<evidence type="ECO:0008006" key="3">
    <source>
        <dbReference type="Google" id="ProtNLM"/>
    </source>
</evidence>
<evidence type="ECO:0000313" key="1">
    <source>
        <dbReference type="EMBL" id="KAK6735158.1"/>
    </source>
</evidence>
<dbReference type="PANTHER" id="PTHR37984">
    <property type="entry name" value="PROTEIN CBG26694"/>
    <property type="match status" value="1"/>
</dbReference>
<dbReference type="InterPro" id="IPR050951">
    <property type="entry name" value="Retrovirus_Pol_polyprotein"/>
</dbReference>
<reference evidence="1 2" key="1">
    <citation type="submission" date="2023-08" db="EMBL/GenBank/DDBJ databases">
        <title>A Necator americanus chromosomal reference genome.</title>
        <authorList>
            <person name="Ilik V."/>
            <person name="Petrzelkova K.J."/>
            <person name="Pardy F."/>
            <person name="Fuh T."/>
            <person name="Niatou-Singa F.S."/>
            <person name="Gouil Q."/>
            <person name="Baker L."/>
            <person name="Ritchie M.E."/>
            <person name="Jex A.R."/>
            <person name="Gazzola D."/>
            <person name="Li H."/>
            <person name="Toshio Fujiwara R."/>
            <person name="Zhan B."/>
            <person name="Aroian R.V."/>
            <person name="Pafco B."/>
            <person name="Schwarz E.M."/>
        </authorList>
    </citation>
    <scope>NUCLEOTIDE SEQUENCE [LARGE SCALE GENOMIC DNA]</scope>
    <source>
        <strain evidence="1 2">Aroian</strain>
        <tissue evidence="1">Whole animal</tissue>
    </source>
</reference>
<keyword evidence="2" id="KW-1185">Reference proteome</keyword>
<protein>
    <recommendedName>
        <fullName evidence="3">Reverse transcriptase domain-containing protein</fullName>
    </recommendedName>
</protein>
<dbReference type="Proteomes" id="UP001303046">
    <property type="component" value="Unassembled WGS sequence"/>
</dbReference>
<dbReference type="Gene3D" id="3.30.70.270">
    <property type="match status" value="2"/>
</dbReference>
<dbReference type="PANTHER" id="PTHR37984:SF5">
    <property type="entry name" value="PROTEIN NYNRIN-LIKE"/>
    <property type="match status" value="1"/>
</dbReference>
<dbReference type="InterPro" id="IPR043502">
    <property type="entry name" value="DNA/RNA_pol_sf"/>
</dbReference>
<proteinExistence type="predicted"/>
<comment type="caution">
    <text evidence="1">The sequence shown here is derived from an EMBL/GenBank/DDBJ whole genome shotgun (WGS) entry which is preliminary data.</text>
</comment>
<gene>
    <name evidence="1" type="primary">Necator_chrII.g6173</name>
    <name evidence="1" type="ORF">RB195_018380</name>
</gene>
<sequence>MGIFRKVFMNAAGVREEPRKGSYEWKKEHLTPEQLSRTMNNEGRYSGKKLPAVEDLLCRLKYTATKTLQFVTELQDPLLREVRLRMLRRLDGQHRHGRKSCCAEKDFEVQPNEVFKCGLGRYFKLLLKDNAVPVFMKKPPVPCVSAPDLDAEIDRPQQEHRHNLEALFGRIHEYGFRVRLEKCNFLMAQIRYLGYIIDKDGRHPDPEKIEVIRQIPVPKNVAEQITDSMICALEAAAYLDDVIGRTQKEHRRNLEALFGRIPEYGFCVRLEKCNFLMTREDEVKMPVRLWQRVAHSLI</sequence>
<accession>A0ABR1CBT6</accession>
<dbReference type="EMBL" id="JAVFWL010000002">
    <property type="protein sequence ID" value="KAK6735158.1"/>
    <property type="molecule type" value="Genomic_DNA"/>
</dbReference>
<name>A0ABR1CBT6_NECAM</name>
<organism evidence="1 2">
    <name type="scientific">Necator americanus</name>
    <name type="common">Human hookworm</name>
    <dbReference type="NCBI Taxonomy" id="51031"/>
    <lineage>
        <taxon>Eukaryota</taxon>
        <taxon>Metazoa</taxon>
        <taxon>Ecdysozoa</taxon>
        <taxon>Nematoda</taxon>
        <taxon>Chromadorea</taxon>
        <taxon>Rhabditida</taxon>
        <taxon>Rhabditina</taxon>
        <taxon>Rhabditomorpha</taxon>
        <taxon>Strongyloidea</taxon>
        <taxon>Ancylostomatidae</taxon>
        <taxon>Bunostominae</taxon>
        <taxon>Necator</taxon>
    </lineage>
</organism>
<dbReference type="InterPro" id="IPR043128">
    <property type="entry name" value="Rev_trsase/Diguanyl_cyclase"/>
</dbReference>
<evidence type="ECO:0000313" key="2">
    <source>
        <dbReference type="Proteomes" id="UP001303046"/>
    </source>
</evidence>
<dbReference type="SUPFAM" id="SSF56672">
    <property type="entry name" value="DNA/RNA polymerases"/>
    <property type="match status" value="1"/>
</dbReference>